<feature type="binding site" evidence="7">
    <location>
        <position position="231"/>
    </location>
    <ligand>
        <name>K(+)</name>
        <dbReference type="ChEBI" id="CHEBI:29103"/>
    </ligand>
</feature>
<dbReference type="PROSITE" id="PS51709">
    <property type="entry name" value="G_TRME"/>
    <property type="match status" value="1"/>
</dbReference>
<comment type="caution">
    <text evidence="10">The sequence shown here is derived from an EMBL/GenBank/DDBJ whole genome shotgun (WGS) entry which is preliminary data.</text>
</comment>
<feature type="binding site" evidence="7">
    <location>
        <position position="235"/>
    </location>
    <ligand>
        <name>Mg(2+)</name>
        <dbReference type="ChEBI" id="CHEBI:18420"/>
    </ligand>
</feature>
<keyword evidence="7" id="KW-0378">Hydrolase</keyword>
<dbReference type="InterPro" id="IPR004520">
    <property type="entry name" value="GTPase_MnmE"/>
</dbReference>
<evidence type="ECO:0000256" key="2">
    <source>
        <dbReference type="ARBA" id="ARBA00022694"/>
    </source>
</evidence>
<dbReference type="PANTHER" id="PTHR42714:SF2">
    <property type="entry name" value="TRNA MODIFICATION GTPASE GTPBP3, MITOCHONDRIAL"/>
    <property type="match status" value="1"/>
</dbReference>
<dbReference type="NCBIfam" id="TIGR00450">
    <property type="entry name" value="mnmE_trmE_thdF"/>
    <property type="match status" value="1"/>
</dbReference>
<dbReference type="Proteomes" id="UP000004295">
    <property type="component" value="Unassembled WGS sequence"/>
</dbReference>
<dbReference type="Gene3D" id="3.40.50.300">
    <property type="entry name" value="P-loop containing nucleotide triphosphate hydrolases"/>
    <property type="match status" value="1"/>
</dbReference>
<keyword evidence="7" id="KW-0963">Cytoplasm</keyword>
<proteinExistence type="inferred from homology"/>
<gene>
    <name evidence="7" type="primary">mnmE</name>
    <name evidence="7 10" type="synonym">trmE</name>
    <name evidence="10" type="ORF">POREN0001_1564</name>
</gene>
<dbReference type="InterPro" id="IPR005225">
    <property type="entry name" value="Small_GTP-bd"/>
</dbReference>
<feature type="binding site" evidence="7">
    <location>
        <begin position="275"/>
        <end position="278"/>
    </location>
    <ligand>
        <name>GTP</name>
        <dbReference type="ChEBI" id="CHEBI:37565"/>
    </ligand>
</feature>
<comment type="subunit">
    <text evidence="7">Homodimer. Heterotetramer of two MnmE and two MnmG subunits.</text>
</comment>
<dbReference type="HAMAP" id="MF_00379">
    <property type="entry name" value="GTPase_MnmE"/>
    <property type="match status" value="1"/>
</dbReference>
<dbReference type="InterPro" id="IPR027368">
    <property type="entry name" value="MnmE_dom2"/>
</dbReference>
<dbReference type="SUPFAM" id="SSF116878">
    <property type="entry name" value="TrmE connector domain"/>
    <property type="match status" value="1"/>
</dbReference>
<keyword evidence="4 7" id="KW-0460">Magnesium</keyword>
<feature type="binding site" evidence="7">
    <location>
        <position position="250"/>
    </location>
    <ligand>
        <name>K(+)</name>
        <dbReference type="ChEBI" id="CHEBI:29103"/>
    </ligand>
</feature>
<organism evidence="10 11">
    <name type="scientific">Porphyromonas endodontalis (strain ATCC 35406 / DSM 24491 / JCM 8526 / CCUG 16442 / BCRC 14492 / NCTC 13058 / HG 370)</name>
    <name type="common">Bacteroides endodontalis</name>
    <dbReference type="NCBI Taxonomy" id="553175"/>
    <lineage>
        <taxon>Bacteria</taxon>
        <taxon>Pseudomonadati</taxon>
        <taxon>Bacteroidota</taxon>
        <taxon>Bacteroidia</taxon>
        <taxon>Bacteroidales</taxon>
        <taxon>Porphyromonadaceae</taxon>
        <taxon>Porphyromonas</taxon>
    </lineage>
</organism>
<dbReference type="GO" id="GO:0003924">
    <property type="term" value="F:GTPase activity"/>
    <property type="evidence" value="ECO:0007669"/>
    <property type="project" value="UniProtKB-UniRule"/>
</dbReference>
<dbReference type="NCBIfam" id="TIGR00231">
    <property type="entry name" value="small_GTP"/>
    <property type="match status" value="1"/>
</dbReference>
<dbReference type="NCBIfam" id="NF003661">
    <property type="entry name" value="PRK05291.1-3"/>
    <property type="match status" value="1"/>
</dbReference>
<dbReference type="GO" id="GO:0046872">
    <property type="term" value="F:metal ion binding"/>
    <property type="evidence" value="ECO:0007669"/>
    <property type="project" value="UniProtKB-KW"/>
</dbReference>
<dbReference type="SUPFAM" id="SSF52540">
    <property type="entry name" value="P-loop containing nucleoside triphosphate hydrolases"/>
    <property type="match status" value="1"/>
</dbReference>
<dbReference type="InterPro" id="IPR018948">
    <property type="entry name" value="GTP-bd_TrmE_N"/>
</dbReference>
<keyword evidence="5 7" id="KW-0630">Potassium</keyword>
<evidence type="ECO:0000259" key="9">
    <source>
        <dbReference type="PROSITE" id="PS51709"/>
    </source>
</evidence>
<keyword evidence="2 7" id="KW-0819">tRNA processing</keyword>
<sequence>MNLDHLTDESTICALASGRGGGIALIRVSGSQALPCLQQIFSPHRDSWTPRHAYYGTISRSGEILDEVVVTYYQAPNSYTGEDLVEISCHASPYIVQTLLRWLVAEGCRPAQPGEYTLRSYLNGRRDLAEAEAVADVIAAESAAQHRLALQQLRGKLSQELGSLHDQLLEFASLLELELDFSEEDVEFADREALRSLATAIQQRIGQLIGSFTQGKHLKEGIPIAILGQPNTGKSTLLNALLGEDRAIVSDIEGTTRDSIEEKLVIKGVLFRIIDTAGLRHTQDPIEQLGIKRALQKAEDAALSLILLDALRVQKEGVNSSLEQLASLPLSPENRLVLLNKIDLLTEEEREALAAEVSAAFRQTPVLLSAKEGRGLEELQELLLKKSGIQEGNTEEETLITNERHLHALEKAATHLRTVLEALDANVSVDFITLDLRCVLEALGEITGHTITGEEVLHSIFAHFCIGK</sequence>
<feature type="domain" description="TrmE-type G" evidence="9">
    <location>
        <begin position="221"/>
        <end position="388"/>
    </location>
</feature>
<name>C3JA76_POREA</name>
<feature type="binding site" evidence="7">
    <location>
        <position position="256"/>
    </location>
    <ligand>
        <name>Mg(2+)</name>
        <dbReference type="ChEBI" id="CHEBI:18420"/>
    </ligand>
</feature>
<keyword evidence="7" id="KW-0479">Metal-binding</keyword>
<dbReference type="PANTHER" id="PTHR42714">
    <property type="entry name" value="TRNA MODIFICATION GTPASE GTPBP3"/>
    <property type="match status" value="1"/>
</dbReference>
<reference evidence="10 11" key="1">
    <citation type="submission" date="2009-04" db="EMBL/GenBank/DDBJ databases">
        <authorList>
            <person name="Sebastian Y."/>
            <person name="Madupu R."/>
            <person name="Durkin A.S."/>
            <person name="Torralba M."/>
            <person name="Methe B."/>
            <person name="Sutton G.G."/>
            <person name="Strausberg R.L."/>
            <person name="Nelson K.E."/>
        </authorList>
    </citation>
    <scope>NUCLEOTIDE SEQUENCE [LARGE SCALE GENOMIC DNA]</scope>
    <source>
        <strain evidence="11">ATCC 35406 / BCRC 14492 / JCM 8526 / NCTC 13058 / HG 370</strain>
    </source>
</reference>
<dbReference type="CDD" id="cd04164">
    <property type="entry name" value="trmE"/>
    <property type="match status" value="1"/>
</dbReference>
<dbReference type="Gene3D" id="1.20.120.430">
    <property type="entry name" value="tRNA modification GTPase MnmE domain 2"/>
    <property type="match status" value="1"/>
</dbReference>
<dbReference type="InterPro" id="IPR031168">
    <property type="entry name" value="G_TrmE"/>
</dbReference>
<protein>
    <recommendedName>
        <fullName evidence="7">tRNA modification GTPase MnmE</fullName>
        <ecNumber evidence="7">3.6.-.-</ecNumber>
    </recommendedName>
</protein>
<comment type="function">
    <text evidence="7">Exhibits a very high intrinsic GTPase hydrolysis rate. Involved in the addition of a carboxymethylaminomethyl (cmnm) group at the wobble position (U34) of certain tRNAs, forming tRNA-cmnm(5)s(2)U34.</text>
</comment>
<comment type="similarity">
    <text evidence="1 7 8">Belongs to the TRAFAC class TrmE-Era-EngA-EngB-Septin-like GTPase superfamily. TrmE GTPase family.</text>
</comment>
<dbReference type="Pfam" id="PF01926">
    <property type="entry name" value="MMR_HSR1"/>
    <property type="match status" value="1"/>
</dbReference>
<accession>C3JA76</accession>
<dbReference type="AlphaFoldDB" id="C3JA76"/>
<evidence type="ECO:0000313" key="11">
    <source>
        <dbReference type="Proteomes" id="UP000004295"/>
    </source>
</evidence>
<keyword evidence="6 7" id="KW-0342">GTP-binding</keyword>
<dbReference type="STRING" id="553175.POREN0001_1564"/>
<dbReference type="GeneID" id="93365922"/>
<feature type="binding site" evidence="7">
    <location>
        <position position="468"/>
    </location>
    <ligand>
        <name>(6S)-5-formyl-5,6,7,8-tetrahydrofolate</name>
        <dbReference type="ChEBI" id="CHEBI:57457"/>
    </ligand>
</feature>
<feature type="binding site" evidence="7">
    <location>
        <position position="27"/>
    </location>
    <ligand>
        <name>(6S)-5-formyl-5,6,7,8-tetrahydrofolate</name>
        <dbReference type="ChEBI" id="CHEBI:57457"/>
    </ligand>
</feature>
<dbReference type="GO" id="GO:0030488">
    <property type="term" value="P:tRNA methylation"/>
    <property type="evidence" value="ECO:0007669"/>
    <property type="project" value="TreeGrafter"/>
</dbReference>
<feature type="binding site" evidence="7">
    <location>
        <position position="255"/>
    </location>
    <ligand>
        <name>K(+)</name>
        <dbReference type="ChEBI" id="CHEBI:29103"/>
    </ligand>
</feature>
<dbReference type="InterPro" id="IPR027417">
    <property type="entry name" value="P-loop_NTPase"/>
</dbReference>
<feature type="binding site" evidence="7">
    <location>
        <position position="125"/>
    </location>
    <ligand>
        <name>(6S)-5-formyl-5,6,7,8-tetrahydrofolate</name>
        <dbReference type="ChEBI" id="CHEBI:57457"/>
    </ligand>
</feature>
<comment type="subcellular location">
    <subcellularLocation>
        <location evidence="7">Cytoplasm</location>
    </subcellularLocation>
</comment>
<dbReference type="Gene3D" id="3.30.1360.120">
    <property type="entry name" value="Probable tRNA modification gtpase trme, domain 1"/>
    <property type="match status" value="1"/>
</dbReference>
<comment type="cofactor">
    <cofactor evidence="7">
        <name>K(+)</name>
        <dbReference type="ChEBI" id="CHEBI:29103"/>
    </cofactor>
    <text evidence="7">Binds 1 potassium ion per subunit.</text>
</comment>
<evidence type="ECO:0000256" key="4">
    <source>
        <dbReference type="ARBA" id="ARBA00022842"/>
    </source>
</evidence>
<evidence type="ECO:0000313" key="10">
    <source>
        <dbReference type="EMBL" id="EEN82913.1"/>
    </source>
</evidence>
<dbReference type="InterPro" id="IPR025867">
    <property type="entry name" value="MnmE_helical"/>
</dbReference>
<feature type="binding site" evidence="7">
    <location>
        <begin position="250"/>
        <end position="256"/>
    </location>
    <ligand>
        <name>GTP</name>
        <dbReference type="ChEBI" id="CHEBI:37565"/>
    </ligand>
</feature>
<feature type="binding site" evidence="7">
    <location>
        <begin position="231"/>
        <end position="236"/>
    </location>
    <ligand>
        <name>GTP</name>
        <dbReference type="ChEBI" id="CHEBI:37565"/>
    </ligand>
</feature>
<feature type="binding site" evidence="7">
    <location>
        <position position="86"/>
    </location>
    <ligand>
        <name>(6S)-5-formyl-5,6,7,8-tetrahydrofolate</name>
        <dbReference type="ChEBI" id="CHEBI:57457"/>
    </ligand>
</feature>
<evidence type="ECO:0000256" key="6">
    <source>
        <dbReference type="ARBA" id="ARBA00023134"/>
    </source>
</evidence>
<dbReference type="Pfam" id="PF12631">
    <property type="entry name" value="MnmE_helical"/>
    <property type="match status" value="1"/>
</dbReference>
<comment type="caution">
    <text evidence="7">Lacks conserved residue(s) required for the propagation of feature annotation.</text>
</comment>
<dbReference type="RefSeq" id="WP_004333439.1">
    <property type="nucleotide sequence ID" value="NZ_ACNN01000018.1"/>
</dbReference>
<evidence type="ECO:0000256" key="3">
    <source>
        <dbReference type="ARBA" id="ARBA00022741"/>
    </source>
</evidence>
<evidence type="ECO:0000256" key="8">
    <source>
        <dbReference type="RuleBase" id="RU003313"/>
    </source>
</evidence>
<dbReference type="EMBL" id="ACNN01000018">
    <property type="protein sequence ID" value="EEN82913.1"/>
    <property type="molecule type" value="Genomic_DNA"/>
</dbReference>
<dbReference type="GO" id="GO:0002098">
    <property type="term" value="P:tRNA wobble uridine modification"/>
    <property type="evidence" value="ECO:0007669"/>
    <property type="project" value="TreeGrafter"/>
</dbReference>
<dbReference type="GO" id="GO:0005525">
    <property type="term" value="F:GTP binding"/>
    <property type="evidence" value="ECO:0007669"/>
    <property type="project" value="UniProtKB-UniRule"/>
</dbReference>
<dbReference type="CDD" id="cd14858">
    <property type="entry name" value="TrmE_N"/>
    <property type="match status" value="1"/>
</dbReference>
<dbReference type="InterPro" id="IPR006073">
    <property type="entry name" value="GTP-bd"/>
</dbReference>
<feature type="binding site" evidence="7">
    <location>
        <position position="252"/>
    </location>
    <ligand>
        <name>K(+)</name>
        <dbReference type="ChEBI" id="CHEBI:29103"/>
    </ligand>
</feature>
<dbReference type="eggNOG" id="COG0486">
    <property type="taxonomic scope" value="Bacteria"/>
</dbReference>
<dbReference type="GO" id="GO:0005829">
    <property type="term" value="C:cytosol"/>
    <property type="evidence" value="ECO:0007669"/>
    <property type="project" value="TreeGrafter"/>
</dbReference>
<dbReference type="EC" id="3.6.-.-" evidence="7"/>
<keyword evidence="11" id="KW-1185">Reference proteome</keyword>
<keyword evidence="3 7" id="KW-0547">Nucleotide-binding</keyword>
<evidence type="ECO:0000256" key="7">
    <source>
        <dbReference type="HAMAP-Rule" id="MF_00379"/>
    </source>
</evidence>
<dbReference type="Pfam" id="PF10396">
    <property type="entry name" value="TrmE_N"/>
    <property type="match status" value="1"/>
</dbReference>
<evidence type="ECO:0000256" key="5">
    <source>
        <dbReference type="ARBA" id="ARBA00022958"/>
    </source>
</evidence>
<dbReference type="InterPro" id="IPR027266">
    <property type="entry name" value="TrmE/GcvT-like"/>
</dbReference>
<evidence type="ECO:0000256" key="1">
    <source>
        <dbReference type="ARBA" id="ARBA00011043"/>
    </source>
</evidence>